<accession>A0ABY3X3T8</accession>
<dbReference type="PIRSF" id="PIRSF019574">
    <property type="entry name" value="Periplasmic_polyamine_BP"/>
    <property type="match status" value="1"/>
</dbReference>
<keyword evidence="2 5" id="KW-0813">Transport</keyword>
<dbReference type="SUPFAM" id="SSF53850">
    <property type="entry name" value="Periplasmic binding protein-like II"/>
    <property type="match status" value="1"/>
</dbReference>
<comment type="function">
    <text evidence="5">Required for the activity of the bacterial periplasmic transport system of putrescine.</text>
</comment>
<evidence type="ECO:0000313" key="7">
    <source>
        <dbReference type="Proteomes" id="UP000829542"/>
    </source>
</evidence>
<evidence type="ECO:0000256" key="5">
    <source>
        <dbReference type="PIRNR" id="PIRNR019574"/>
    </source>
</evidence>
<dbReference type="PRINTS" id="PR00909">
    <property type="entry name" value="SPERMDNBNDNG"/>
</dbReference>
<name>A0ABY3X3T8_9GAMM</name>
<evidence type="ECO:0000256" key="1">
    <source>
        <dbReference type="ARBA" id="ARBA00004418"/>
    </source>
</evidence>
<comment type="similarity">
    <text evidence="5">Belongs to the bacterial solute-binding protein PotD/PotF family.</text>
</comment>
<keyword evidence="7" id="KW-1185">Reference proteome</keyword>
<dbReference type="InterPro" id="IPR001188">
    <property type="entry name" value="Sperm_putr-bd"/>
</dbReference>
<dbReference type="Pfam" id="PF13416">
    <property type="entry name" value="SBP_bac_8"/>
    <property type="match status" value="1"/>
</dbReference>
<keyword evidence="4 5" id="KW-0574">Periplasm</keyword>
<evidence type="ECO:0000256" key="3">
    <source>
        <dbReference type="ARBA" id="ARBA00022729"/>
    </source>
</evidence>
<dbReference type="InterPro" id="IPR006059">
    <property type="entry name" value="SBP"/>
</dbReference>
<dbReference type="PANTHER" id="PTHR30222:SF12">
    <property type="entry name" value="NORSPERMIDINE SENSOR"/>
    <property type="match status" value="1"/>
</dbReference>
<organism evidence="6 7">
    <name type="scientific">Ignatzschineria rhizosphaerae</name>
    <dbReference type="NCBI Taxonomy" id="2923279"/>
    <lineage>
        <taxon>Bacteria</taxon>
        <taxon>Pseudomonadati</taxon>
        <taxon>Pseudomonadota</taxon>
        <taxon>Gammaproteobacteria</taxon>
        <taxon>Cardiobacteriales</taxon>
        <taxon>Ignatzschineriaceae</taxon>
        <taxon>Ignatzschineria</taxon>
    </lineage>
</organism>
<comment type="subcellular location">
    <subcellularLocation>
        <location evidence="1 5">Periplasm</location>
    </subcellularLocation>
</comment>
<evidence type="ECO:0000256" key="2">
    <source>
        <dbReference type="ARBA" id="ARBA00022448"/>
    </source>
</evidence>
<dbReference type="EMBL" id="CP093379">
    <property type="protein sequence ID" value="UNM95386.1"/>
    <property type="molecule type" value="Genomic_DNA"/>
</dbReference>
<dbReference type="PANTHER" id="PTHR30222">
    <property type="entry name" value="SPERMIDINE/PUTRESCINE-BINDING PERIPLASMIC PROTEIN"/>
    <property type="match status" value="1"/>
</dbReference>
<dbReference type="Gene3D" id="3.40.190.10">
    <property type="entry name" value="Periplasmic binding protein-like II"/>
    <property type="match status" value="2"/>
</dbReference>
<gene>
    <name evidence="6" type="ORF">MMG00_09115</name>
</gene>
<evidence type="ECO:0000313" key="6">
    <source>
        <dbReference type="EMBL" id="UNM95386.1"/>
    </source>
</evidence>
<sequence>MMRIIRGITMLIAFMGLTQLTMAQEKQRELKIYNWVSYIDKELIAEFTEQTGIKVIADAFDSNQTLLAKTLTGNSGYDIVVPSDFAVTYLMEADQLHKLDLDKIPNHKNLWPKALEMLNTFEGINDYAIPYFWGTTGIGFDAQKIAEVAPDAPMDSLAAMLDPKYAAKIAECGIYMLDSPAETMPILNMYLGQDPESTSKKDLENVEKMMAEIRPFIKKFHSSEYISAIANGDICMALGWSGDFFIAKNSAEDAGRDNDIQYTIPKEGSIVWFDEMVILKDAKNIDEAYEFINFMLDAKNSAKAANKIMFPTANEASFEFLDPALRDNPILFPSEDSLQNVHIKRPYDMRAQKAVNRMWMKMKSGR</sequence>
<dbReference type="Proteomes" id="UP000829542">
    <property type="component" value="Chromosome"/>
</dbReference>
<proteinExistence type="inferred from homology"/>
<protein>
    <recommendedName>
        <fullName evidence="5">Putrescine-binding periplasmic protein</fullName>
    </recommendedName>
</protein>
<evidence type="ECO:0000256" key="4">
    <source>
        <dbReference type="ARBA" id="ARBA00022764"/>
    </source>
</evidence>
<reference evidence="6 7" key="1">
    <citation type="submission" date="2022-03" db="EMBL/GenBank/DDBJ databases">
        <title>Ignatzschineria rhizosphaerae HR5S32.</title>
        <authorList>
            <person name="Sun J.Q."/>
            <person name="Feng J.Y."/>
        </authorList>
    </citation>
    <scope>NUCLEOTIDE SEQUENCE [LARGE SCALE GENOMIC DNA]</scope>
    <source>
        <strain evidence="6 7">HR5S32</strain>
    </source>
</reference>
<keyword evidence="3" id="KW-0732">Signal</keyword>
<dbReference type="RefSeq" id="WP_242147581.1">
    <property type="nucleotide sequence ID" value="NZ_CP093379.1"/>
</dbReference>